<dbReference type="Proteomes" id="UP000294743">
    <property type="component" value="Unassembled WGS sequence"/>
</dbReference>
<dbReference type="SUPFAM" id="SSF56784">
    <property type="entry name" value="HAD-like"/>
    <property type="match status" value="1"/>
</dbReference>
<dbReference type="SFLD" id="SFLDG01129">
    <property type="entry name" value="C1.5:_HAD__Beta-PGM__Phosphata"/>
    <property type="match status" value="1"/>
</dbReference>
<dbReference type="GO" id="GO:0016787">
    <property type="term" value="F:hydrolase activity"/>
    <property type="evidence" value="ECO:0007669"/>
    <property type="project" value="UniProtKB-KW"/>
</dbReference>
<evidence type="ECO:0000313" key="2">
    <source>
        <dbReference type="Proteomes" id="UP000294743"/>
    </source>
</evidence>
<organism evidence="1 2">
    <name type="scientific">Breznakia blatticola</name>
    <dbReference type="NCBI Taxonomy" id="1754012"/>
    <lineage>
        <taxon>Bacteria</taxon>
        <taxon>Bacillati</taxon>
        <taxon>Bacillota</taxon>
        <taxon>Erysipelotrichia</taxon>
        <taxon>Erysipelotrichales</taxon>
        <taxon>Erysipelotrichaceae</taxon>
        <taxon>Breznakia</taxon>
    </lineage>
</organism>
<dbReference type="NCBIfam" id="TIGR01509">
    <property type="entry name" value="HAD-SF-IA-v3"/>
    <property type="match status" value="1"/>
</dbReference>
<name>A0A4R7ZFD3_9FIRM</name>
<dbReference type="InterPro" id="IPR006439">
    <property type="entry name" value="HAD-SF_hydro_IA"/>
</dbReference>
<proteinExistence type="predicted"/>
<accession>A0A4R7ZFD3</accession>
<keyword evidence="1" id="KW-0378">Hydrolase</keyword>
<dbReference type="Gene3D" id="1.10.150.240">
    <property type="entry name" value="Putative phosphatase, domain 2"/>
    <property type="match status" value="1"/>
</dbReference>
<keyword evidence="2" id="KW-1185">Reference proteome</keyword>
<evidence type="ECO:0000313" key="1">
    <source>
        <dbReference type="EMBL" id="TDW16319.1"/>
    </source>
</evidence>
<dbReference type="SFLD" id="SFLDS00003">
    <property type="entry name" value="Haloacid_Dehalogenase"/>
    <property type="match status" value="1"/>
</dbReference>
<sequence>MIKAVFSDFDGVIVNSEVLVNGLNEEFVKQLGLSYDPQDLRNLIGSSVQMDLWRVIYDKANPPYTYEEFQQKLWDFREVVRRLDYKEIMFEDVPRSFQMLKDHNIHVAVASSSRLEPLKYNLKNCGLIPKLDYIISGEMFENSKPDPEIYITCAKHFGINPDECVVIEDSYYGIQAGKRAGMYVIAIKDYNFDIDQSDADIIVDTMFDAVRIVLKMNESD</sequence>
<dbReference type="RefSeq" id="WP_166667580.1">
    <property type="nucleotide sequence ID" value="NZ_SODD01000025.1"/>
</dbReference>
<dbReference type="Gene3D" id="3.40.50.1000">
    <property type="entry name" value="HAD superfamily/HAD-like"/>
    <property type="match status" value="1"/>
</dbReference>
<reference evidence="1 2" key="1">
    <citation type="submission" date="2019-03" db="EMBL/GenBank/DDBJ databases">
        <title>Genomic Encyclopedia of Type Strains, Phase IV (KMG-IV): sequencing the most valuable type-strain genomes for metagenomic binning, comparative biology and taxonomic classification.</title>
        <authorList>
            <person name="Goeker M."/>
        </authorList>
    </citation>
    <scope>NUCLEOTIDE SEQUENCE [LARGE SCALE GENOMIC DNA]</scope>
    <source>
        <strain evidence="1 2">DSM 28867</strain>
    </source>
</reference>
<dbReference type="InterPro" id="IPR023214">
    <property type="entry name" value="HAD_sf"/>
</dbReference>
<dbReference type="InterPro" id="IPR041492">
    <property type="entry name" value="HAD_2"/>
</dbReference>
<dbReference type="EMBL" id="SODD01000025">
    <property type="protein sequence ID" value="TDW16319.1"/>
    <property type="molecule type" value="Genomic_DNA"/>
</dbReference>
<comment type="caution">
    <text evidence="1">The sequence shown here is derived from an EMBL/GenBank/DDBJ whole genome shotgun (WGS) entry which is preliminary data.</text>
</comment>
<dbReference type="PANTHER" id="PTHR18901:SF38">
    <property type="entry name" value="PSEUDOURIDINE-5'-PHOSPHATASE"/>
    <property type="match status" value="1"/>
</dbReference>
<dbReference type="InterPro" id="IPR023198">
    <property type="entry name" value="PGP-like_dom2"/>
</dbReference>
<protein>
    <submittedName>
        <fullName evidence="1">HAD superfamily hydrolase (TIGR01509 family)</fullName>
    </submittedName>
</protein>
<dbReference type="InterPro" id="IPR036412">
    <property type="entry name" value="HAD-like_sf"/>
</dbReference>
<dbReference type="Pfam" id="PF13419">
    <property type="entry name" value="HAD_2"/>
    <property type="match status" value="1"/>
</dbReference>
<dbReference type="AlphaFoldDB" id="A0A4R7ZFD3"/>
<dbReference type="SFLD" id="SFLDG01135">
    <property type="entry name" value="C1.5.6:_HAD__Beta-PGM__Phospha"/>
    <property type="match status" value="1"/>
</dbReference>
<gene>
    <name evidence="1" type="ORF">EDD63_12516</name>
</gene>
<dbReference type="PANTHER" id="PTHR18901">
    <property type="entry name" value="2-DEOXYGLUCOSE-6-PHOSPHATE PHOSPHATASE 2"/>
    <property type="match status" value="1"/>
</dbReference>